<dbReference type="Proteomes" id="UP001374535">
    <property type="component" value="Chromosome 5"/>
</dbReference>
<keyword evidence="2" id="KW-1185">Reference proteome</keyword>
<dbReference type="AlphaFoldDB" id="A0AAQ3NJZ8"/>
<evidence type="ECO:0000313" key="1">
    <source>
        <dbReference type="EMBL" id="WVZ11789.1"/>
    </source>
</evidence>
<evidence type="ECO:0000313" key="2">
    <source>
        <dbReference type="Proteomes" id="UP001374535"/>
    </source>
</evidence>
<reference evidence="1 2" key="1">
    <citation type="journal article" date="2023" name="Life. Sci Alliance">
        <title>Evolutionary insights into 3D genome organization and epigenetic landscape of Vigna mungo.</title>
        <authorList>
            <person name="Junaid A."/>
            <person name="Singh B."/>
            <person name="Bhatia S."/>
        </authorList>
    </citation>
    <scope>NUCLEOTIDE SEQUENCE [LARGE SCALE GENOMIC DNA]</scope>
    <source>
        <strain evidence="1">Urdbean</strain>
    </source>
</reference>
<name>A0AAQ3NJZ8_VIGMU</name>
<dbReference type="EMBL" id="CP144696">
    <property type="protein sequence ID" value="WVZ11789.1"/>
    <property type="molecule type" value="Genomic_DNA"/>
</dbReference>
<organism evidence="1 2">
    <name type="scientific">Vigna mungo</name>
    <name type="common">Black gram</name>
    <name type="synonym">Phaseolus mungo</name>
    <dbReference type="NCBI Taxonomy" id="3915"/>
    <lineage>
        <taxon>Eukaryota</taxon>
        <taxon>Viridiplantae</taxon>
        <taxon>Streptophyta</taxon>
        <taxon>Embryophyta</taxon>
        <taxon>Tracheophyta</taxon>
        <taxon>Spermatophyta</taxon>
        <taxon>Magnoliopsida</taxon>
        <taxon>eudicotyledons</taxon>
        <taxon>Gunneridae</taxon>
        <taxon>Pentapetalae</taxon>
        <taxon>rosids</taxon>
        <taxon>fabids</taxon>
        <taxon>Fabales</taxon>
        <taxon>Fabaceae</taxon>
        <taxon>Papilionoideae</taxon>
        <taxon>50 kb inversion clade</taxon>
        <taxon>NPAAA clade</taxon>
        <taxon>indigoferoid/millettioid clade</taxon>
        <taxon>Phaseoleae</taxon>
        <taxon>Vigna</taxon>
    </lineage>
</organism>
<accession>A0AAQ3NJZ8</accession>
<gene>
    <name evidence="1" type="ORF">V8G54_016319</name>
</gene>
<proteinExistence type="predicted"/>
<sequence>MAEADAFHIIHYWYLTLVRITTSNIFPKLKKIYHNYNHQSIFYLTKNKPRNSCHSCTVCITATQCSLYNKHSHQLLYIYTHQYQLSGYLPTSVIMYKPCSMCRILYCHNDNVKCYFSLHLRTYILYEFFNQIISY</sequence>
<protein>
    <submittedName>
        <fullName evidence="1">Uncharacterized protein</fullName>
    </submittedName>
</protein>